<evidence type="ECO:0000256" key="6">
    <source>
        <dbReference type="SAM" id="Phobius"/>
    </source>
</evidence>
<feature type="transmembrane region" description="Helical" evidence="6">
    <location>
        <begin position="81"/>
        <end position="102"/>
    </location>
</feature>
<organism evidence="7">
    <name type="scientific">marine metagenome</name>
    <dbReference type="NCBI Taxonomy" id="408172"/>
    <lineage>
        <taxon>unclassified sequences</taxon>
        <taxon>metagenomes</taxon>
        <taxon>ecological metagenomes</taxon>
    </lineage>
</organism>
<dbReference type="GO" id="GO:0140911">
    <property type="term" value="F:pore-forming activity"/>
    <property type="evidence" value="ECO:0007669"/>
    <property type="project" value="InterPro"/>
</dbReference>
<feature type="transmembrane region" description="Helical" evidence="6">
    <location>
        <begin position="50"/>
        <end position="69"/>
    </location>
</feature>
<sequence>MVIKALARPGEELANSLSHGIGLMCAVVATPILIVGAMKRGSTDDVVANSVFGTTMVFLYLTSTWYHAVPEGRFKDRLHKLDHAAIYLLIGGTYTPFTLGVLRGTWGWTLLCIVWVAAAVGVSDKLISGIRRPRLSTSLYLVMGWTVVLVIRPLVLNMAPAGLAWLVGGGLSYTVGVVFYTARHLPYNHFIWHLFVLAGSTCHFFAVLWYAV</sequence>
<dbReference type="PANTHER" id="PTHR20855">
    <property type="entry name" value="ADIPOR/PROGESTIN RECEPTOR-RELATED"/>
    <property type="match status" value="1"/>
</dbReference>
<feature type="transmembrane region" description="Helical" evidence="6">
    <location>
        <begin position="162"/>
        <end position="182"/>
    </location>
</feature>
<keyword evidence="3 6" id="KW-0812">Transmembrane</keyword>
<evidence type="ECO:0000256" key="1">
    <source>
        <dbReference type="ARBA" id="ARBA00004651"/>
    </source>
</evidence>
<reference evidence="7" key="1">
    <citation type="submission" date="2018-05" db="EMBL/GenBank/DDBJ databases">
        <authorList>
            <person name="Lanie J.A."/>
            <person name="Ng W.-L."/>
            <person name="Kazmierczak K.M."/>
            <person name="Andrzejewski T.M."/>
            <person name="Davidsen T.M."/>
            <person name="Wayne K.J."/>
            <person name="Tettelin H."/>
            <person name="Glass J.I."/>
            <person name="Rusch D."/>
            <person name="Podicherti R."/>
            <person name="Tsui H.-C.T."/>
            <person name="Winkler M.E."/>
        </authorList>
    </citation>
    <scope>NUCLEOTIDE SEQUENCE</scope>
</reference>
<feature type="transmembrane region" description="Helical" evidence="6">
    <location>
        <begin position="108"/>
        <end position="127"/>
    </location>
</feature>
<proteinExistence type="predicted"/>
<dbReference type="InterPro" id="IPR005744">
    <property type="entry name" value="Hy-lIII"/>
</dbReference>
<dbReference type="Pfam" id="PF03006">
    <property type="entry name" value="HlyIII"/>
    <property type="match status" value="1"/>
</dbReference>
<keyword evidence="5 6" id="KW-0472">Membrane</keyword>
<evidence type="ECO:0008006" key="8">
    <source>
        <dbReference type="Google" id="ProtNLM"/>
    </source>
</evidence>
<dbReference type="NCBIfam" id="TIGR01065">
    <property type="entry name" value="hlyIII"/>
    <property type="match status" value="1"/>
</dbReference>
<dbReference type="InterPro" id="IPR004254">
    <property type="entry name" value="AdipoR/HlyIII-related"/>
</dbReference>
<gene>
    <name evidence="7" type="ORF">METZ01_LOCUS132011</name>
</gene>
<accession>A0A381YRN1</accession>
<keyword evidence="2" id="KW-1003">Cell membrane</keyword>
<dbReference type="EMBL" id="UINC01018782">
    <property type="protein sequence ID" value="SVA79157.1"/>
    <property type="molecule type" value="Genomic_DNA"/>
</dbReference>
<dbReference type="PANTHER" id="PTHR20855:SF3">
    <property type="entry name" value="LD03007P"/>
    <property type="match status" value="1"/>
</dbReference>
<feature type="transmembrane region" description="Helical" evidence="6">
    <location>
        <begin position="21"/>
        <end position="38"/>
    </location>
</feature>
<protein>
    <recommendedName>
        <fullName evidence="8">Hemolysin D</fullName>
    </recommendedName>
</protein>
<evidence type="ECO:0000256" key="3">
    <source>
        <dbReference type="ARBA" id="ARBA00022692"/>
    </source>
</evidence>
<dbReference type="AlphaFoldDB" id="A0A381YRN1"/>
<evidence type="ECO:0000256" key="5">
    <source>
        <dbReference type="ARBA" id="ARBA00023136"/>
    </source>
</evidence>
<comment type="subcellular location">
    <subcellularLocation>
        <location evidence="1">Cell membrane</location>
        <topology evidence="1">Multi-pass membrane protein</topology>
    </subcellularLocation>
</comment>
<evidence type="ECO:0000256" key="4">
    <source>
        <dbReference type="ARBA" id="ARBA00022989"/>
    </source>
</evidence>
<evidence type="ECO:0000313" key="7">
    <source>
        <dbReference type="EMBL" id="SVA79157.1"/>
    </source>
</evidence>
<name>A0A381YRN1_9ZZZZ</name>
<dbReference type="GO" id="GO:0005886">
    <property type="term" value="C:plasma membrane"/>
    <property type="evidence" value="ECO:0007669"/>
    <property type="project" value="UniProtKB-SubCell"/>
</dbReference>
<feature type="transmembrane region" description="Helical" evidence="6">
    <location>
        <begin position="139"/>
        <end position="156"/>
    </location>
</feature>
<evidence type="ECO:0000256" key="2">
    <source>
        <dbReference type="ARBA" id="ARBA00022475"/>
    </source>
</evidence>
<feature type="transmembrane region" description="Helical" evidence="6">
    <location>
        <begin position="189"/>
        <end position="211"/>
    </location>
</feature>
<keyword evidence="4 6" id="KW-1133">Transmembrane helix</keyword>